<dbReference type="GO" id="GO:0031492">
    <property type="term" value="F:nucleosomal DNA binding"/>
    <property type="evidence" value="ECO:0007669"/>
    <property type="project" value="TreeGrafter"/>
</dbReference>
<keyword evidence="4" id="KW-0007">Acetylation</keyword>
<sequence>MTSTPLDMSTPDVPASPAPMKKATAGAKKPVKPRGPAKPKATSSHPAYSDMVVTALRTLKEHGGSSRQALLKYIMANYKVGTDTKMINAHIKSALKRGVATGALKLTKGTGASGRFRVGEPKGPVTKAKKPKAPKKKTTTAAKPRAKKTTTATHVAASESSAKAKKAKKPKTTKPKAAGPSKVKKPTKAAKSKAPKKPKAPKAKKPATAKPKKAPAKKTA</sequence>
<evidence type="ECO:0000313" key="10">
    <source>
        <dbReference type="EMBL" id="CDW58310.1"/>
    </source>
</evidence>
<proteinExistence type="inferred from homology"/>
<dbReference type="GO" id="GO:0006334">
    <property type="term" value="P:nucleosome assembly"/>
    <property type="evidence" value="ECO:0007669"/>
    <property type="project" value="InterPro"/>
</dbReference>
<dbReference type="GO" id="GO:0005634">
    <property type="term" value="C:nucleus"/>
    <property type="evidence" value="ECO:0007669"/>
    <property type="project" value="UniProtKB-SubCell"/>
</dbReference>
<dbReference type="Gene3D" id="1.10.10.10">
    <property type="entry name" value="Winged helix-like DNA-binding domain superfamily/Winged helix DNA-binding domain"/>
    <property type="match status" value="1"/>
</dbReference>
<dbReference type="InterPro" id="IPR036388">
    <property type="entry name" value="WH-like_DNA-bd_sf"/>
</dbReference>
<reference evidence="10" key="1">
    <citation type="submission" date="2014-01" db="EMBL/GenBank/DDBJ databases">
        <authorList>
            <person name="Aslett M."/>
        </authorList>
    </citation>
    <scope>NUCLEOTIDE SEQUENCE</scope>
</reference>
<keyword evidence="3 7" id="KW-0158">Chromosome</keyword>
<organism evidence="10 11">
    <name type="scientific">Trichuris trichiura</name>
    <name type="common">Whipworm</name>
    <name type="synonym">Trichocephalus trichiurus</name>
    <dbReference type="NCBI Taxonomy" id="36087"/>
    <lineage>
        <taxon>Eukaryota</taxon>
        <taxon>Metazoa</taxon>
        <taxon>Ecdysozoa</taxon>
        <taxon>Nematoda</taxon>
        <taxon>Enoplea</taxon>
        <taxon>Dorylaimia</taxon>
        <taxon>Trichinellida</taxon>
        <taxon>Trichuridae</taxon>
        <taxon>Trichuris</taxon>
    </lineage>
</organism>
<feature type="compositionally biased region" description="Basic residues" evidence="8">
    <location>
        <begin position="127"/>
        <end position="148"/>
    </location>
</feature>
<evidence type="ECO:0000259" key="9">
    <source>
        <dbReference type="PROSITE" id="PS51504"/>
    </source>
</evidence>
<protein>
    <submittedName>
        <fullName evidence="10">Histoneo histone h3 histone h1</fullName>
    </submittedName>
</protein>
<feature type="region of interest" description="Disordered" evidence="8">
    <location>
        <begin position="110"/>
        <end position="220"/>
    </location>
</feature>
<gene>
    <name evidence="10" type="ORF">TTRE_0000661701</name>
</gene>
<evidence type="ECO:0000313" key="11">
    <source>
        <dbReference type="Proteomes" id="UP000030665"/>
    </source>
</evidence>
<evidence type="ECO:0000256" key="8">
    <source>
        <dbReference type="SAM" id="MobiDB-lite"/>
    </source>
</evidence>
<dbReference type="GO" id="GO:0000786">
    <property type="term" value="C:nucleosome"/>
    <property type="evidence" value="ECO:0007669"/>
    <property type="project" value="InterPro"/>
</dbReference>
<dbReference type="CDD" id="cd00073">
    <property type="entry name" value="H15"/>
    <property type="match status" value="1"/>
</dbReference>
<feature type="domain" description="H15" evidence="9">
    <location>
        <begin position="44"/>
        <end position="120"/>
    </location>
</feature>
<comment type="subcellular location">
    <subcellularLocation>
        <location evidence="2">Chromosome</location>
    </subcellularLocation>
    <subcellularLocation>
        <location evidence="1 7">Nucleus</location>
    </subcellularLocation>
</comment>
<feature type="compositionally biased region" description="Low complexity" evidence="8">
    <location>
        <begin position="149"/>
        <end position="161"/>
    </location>
</feature>
<dbReference type="PANTHER" id="PTHR11467:SF36">
    <property type="entry name" value="HISTONE 24-RELATED"/>
    <property type="match status" value="1"/>
</dbReference>
<dbReference type="GO" id="GO:0030527">
    <property type="term" value="F:structural constituent of chromatin"/>
    <property type="evidence" value="ECO:0007669"/>
    <property type="project" value="InterPro"/>
</dbReference>
<evidence type="ECO:0000256" key="5">
    <source>
        <dbReference type="ARBA" id="ARBA00023125"/>
    </source>
</evidence>
<name>A0A077ZI97_TRITR</name>
<dbReference type="PROSITE" id="PS51504">
    <property type="entry name" value="H15"/>
    <property type="match status" value="1"/>
</dbReference>
<dbReference type="GO" id="GO:0030261">
    <property type="term" value="P:chromosome condensation"/>
    <property type="evidence" value="ECO:0007669"/>
    <property type="project" value="TreeGrafter"/>
</dbReference>
<dbReference type="GO" id="GO:0045910">
    <property type="term" value="P:negative regulation of DNA recombination"/>
    <property type="evidence" value="ECO:0007669"/>
    <property type="project" value="TreeGrafter"/>
</dbReference>
<dbReference type="GO" id="GO:0003690">
    <property type="term" value="F:double-stranded DNA binding"/>
    <property type="evidence" value="ECO:0007669"/>
    <property type="project" value="TreeGrafter"/>
</dbReference>
<evidence type="ECO:0000256" key="1">
    <source>
        <dbReference type="ARBA" id="ARBA00004123"/>
    </source>
</evidence>
<dbReference type="Proteomes" id="UP000030665">
    <property type="component" value="Unassembled WGS sequence"/>
</dbReference>
<keyword evidence="5 7" id="KW-0238">DNA-binding</keyword>
<evidence type="ECO:0000256" key="4">
    <source>
        <dbReference type="ARBA" id="ARBA00022990"/>
    </source>
</evidence>
<feature type="compositionally biased region" description="Basic residues" evidence="8">
    <location>
        <begin position="182"/>
        <end position="220"/>
    </location>
</feature>
<dbReference type="STRING" id="36087.A0A077ZI97"/>
<dbReference type="FunFam" id="1.10.10.10:FF:000140">
    <property type="entry name" value="Histone H1.0"/>
    <property type="match status" value="1"/>
</dbReference>
<keyword evidence="11" id="KW-1185">Reference proteome</keyword>
<dbReference type="InterPro" id="IPR005818">
    <property type="entry name" value="Histone_H1/H5_H15"/>
</dbReference>
<dbReference type="AlphaFoldDB" id="A0A077ZI97"/>
<dbReference type="SUPFAM" id="SSF46785">
    <property type="entry name" value="Winged helix' DNA-binding domain"/>
    <property type="match status" value="1"/>
</dbReference>
<accession>A0A077ZI97</accession>
<dbReference type="InterPro" id="IPR036390">
    <property type="entry name" value="WH_DNA-bd_sf"/>
</dbReference>
<dbReference type="EMBL" id="HG806309">
    <property type="protein sequence ID" value="CDW58310.1"/>
    <property type="molecule type" value="Genomic_DNA"/>
</dbReference>
<dbReference type="PANTHER" id="PTHR11467">
    <property type="entry name" value="HISTONE H1"/>
    <property type="match status" value="1"/>
</dbReference>
<dbReference type="OrthoDB" id="1110759at2759"/>
<feature type="compositionally biased region" description="Basic residues" evidence="8">
    <location>
        <begin position="163"/>
        <end position="174"/>
    </location>
</feature>
<evidence type="ECO:0000256" key="6">
    <source>
        <dbReference type="ARBA" id="ARBA00023242"/>
    </source>
</evidence>
<evidence type="ECO:0000256" key="7">
    <source>
        <dbReference type="RuleBase" id="RU003894"/>
    </source>
</evidence>
<feature type="region of interest" description="Disordered" evidence="8">
    <location>
        <begin position="1"/>
        <end position="48"/>
    </location>
</feature>
<evidence type="ECO:0000256" key="3">
    <source>
        <dbReference type="ARBA" id="ARBA00022454"/>
    </source>
</evidence>
<dbReference type="SMART" id="SM00526">
    <property type="entry name" value="H15"/>
    <property type="match status" value="1"/>
</dbReference>
<comment type="similarity">
    <text evidence="7">Belongs to the histone H1/H5 family.</text>
</comment>
<dbReference type="Pfam" id="PF00538">
    <property type="entry name" value="Linker_histone"/>
    <property type="match status" value="1"/>
</dbReference>
<evidence type="ECO:0000256" key="2">
    <source>
        <dbReference type="ARBA" id="ARBA00004286"/>
    </source>
</evidence>
<reference evidence="10" key="2">
    <citation type="submission" date="2014-03" db="EMBL/GenBank/DDBJ databases">
        <title>The whipworm genome and dual-species transcriptomics of an intimate host-pathogen interaction.</title>
        <authorList>
            <person name="Foth B.J."/>
            <person name="Tsai I.J."/>
            <person name="Reid A.J."/>
            <person name="Bancroft A.J."/>
            <person name="Nichol S."/>
            <person name="Tracey A."/>
            <person name="Holroyd N."/>
            <person name="Cotton J.A."/>
            <person name="Stanley E.J."/>
            <person name="Zarowiecki M."/>
            <person name="Liu J.Z."/>
            <person name="Huckvale T."/>
            <person name="Cooper P.J."/>
            <person name="Grencis R.K."/>
            <person name="Berriman M."/>
        </authorList>
    </citation>
    <scope>NUCLEOTIDE SEQUENCE [LARGE SCALE GENOMIC DNA]</scope>
</reference>
<keyword evidence="6 7" id="KW-0539">Nucleus</keyword>
<dbReference type="PRINTS" id="PR00624">
    <property type="entry name" value="HISTONEH5"/>
</dbReference>
<dbReference type="InterPro" id="IPR005819">
    <property type="entry name" value="H1/H5"/>
</dbReference>